<dbReference type="GO" id="GO:0016757">
    <property type="term" value="F:glycosyltransferase activity"/>
    <property type="evidence" value="ECO:0007669"/>
    <property type="project" value="InterPro"/>
</dbReference>
<dbReference type="Gene3D" id="3.40.50.2000">
    <property type="entry name" value="Glycogen Phosphorylase B"/>
    <property type="match status" value="2"/>
</dbReference>
<dbReference type="PANTHER" id="PTHR46401">
    <property type="entry name" value="GLYCOSYLTRANSFERASE WBBK-RELATED"/>
    <property type="match status" value="1"/>
</dbReference>
<dbReference type="PANTHER" id="PTHR46401:SF2">
    <property type="entry name" value="GLYCOSYLTRANSFERASE WBBK-RELATED"/>
    <property type="match status" value="1"/>
</dbReference>
<dbReference type="SUPFAM" id="SSF53756">
    <property type="entry name" value="UDP-Glycosyltransferase/glycogen phosphorylase"/>
    <property type="match status" value="1"/>
</dbReference>
<name>A0A6P2JN26_BURL3</name>
<dbReference type="AlphaFoldDB" id="A0A6P2JN26"/>
<dbReference type="GO" id="GO:0009103">
    <property type="term" value="P:lipopolysaccharide biosynthetic process"/>
    <property type="evidence" value="ECO:0007669"/>
    <property type="project" value="TreeGrafter"/>
</dbReference>
<dbReference type="EMBL" id="CABVPW010000008">
    <property type="protein sequence ID" value="VWB45629.1"/>
    <property type="molecule type" value="Genomic_DNA"/>
</dbReference>
<dbReference type="FunFam" id="3.40.50.2000:FF:000119">
    <property type="entry name" value="Glycosyl transferase group 1"/>
    <property type="match status" value="1"/>
</dbReference>
<dbReference type="Pfam" id="PF13439">
    <property type="entry name" value="Glyco_transf_4"/>
    <property type="match status" value="1"/>
</dbReference>
<feature type="domain" description="Glycosyl transferase family 1" evidence="2">
    <location>
        <begin position="192"/>
        <end position="335"/>
    </location>
</feature>
<evidence type="ECO:0000313" key="4">
    <source>
        <dbReference type="EMBL" id="VWB45629.1"/>
    </source>
</evidence>
<dbReference type="RefSeq" id="WP_175031151.1">
    <property type="nucleotide sequence ID" value="NZ_CABVPW010000008.1"/>
</dbReference>
<protein>
    <submittedName>
        <fullName evidence="4">Group 1 family glycosyl transferase</fullName>
    </submittedName>
</protein>
<evidence type="ECO:0000256" key="1">
    <source>
        <dbReference type="ARBA" id="ARBA00022679"/>
    </source>
</evidence>
<dbReference type="Proteomes" id="UP000494218">
    <property type="component" value="Unassembled WGS sequence"/>
</dbReference>
<feature type="domain" description="Glycosyltransferase subfamily 4-like N-terminal" evidence="3">
    <location>
        <begin position="16"/>
        <end position="168"/>
    </location>
</feature>
<evidence type="ECO:0000313" key="5">
    <source>
        <dbReference type="Proteomes" id="UP000494218"/>
    </source>
</evidence>
<dbReference type="CDD" id="cd03809">
    <property type="entry name" value="GT4_MtfB-like"/>
    <property type="match status" value="1"/>
</dbReference>
<dbReference type="Pfam" id="PF00534">
    <property type="entry name" value="Glycos_transf_1"/>
    <property type="match status" value="1"/>
</dbReference>
<organism evidence="4 5">
    <name type="scientific">Burkholderia lata (strain ATCC 17760 / DSM 23089 / LMG 22485 / NCIMB 9086 / R18194 / 383)</name>
    <dbReference type="NCBI Taxonomy" id="482957"/>
    <lineage>
        <taxon>Bacteria</taxon>
        <taxon>Pseudomonadati</taxon>
        <taxon>Pseudomonadota</taxon>
        <taxon>Betaproteobacteria</taxon>
        <taxon>Burkholderiales</taxon>
        <taxon>Burkholderiaceae</taxon>
        <taxon>Burkholderia</taxon>
        <taxon>Burkholderia cepacia complex</taxon>
    </lineage>
</organism>
<reference evidence="4 5" key="1">
    <citation type="submission" date="2019-09" db="EMBL/GenBank/DDBJ databases">
        <authorList>
            <person name="Depoorter E."/>
        </authorList>
    </citation>
    <scope>NUCLEOTIDE SEQUENCE [LARGE SCALE GENOMIC DNA]</scope>
    <source>
        <strain evidence="4">LMG 23254</strain>
    </source>
</reference>
<dbReference type="InterPro" id="IPR001296">
    <property type="entry name" value="Glyco_trans_1"/>
</dbReference>
<dbReference type="InterPro" id="IPR028098">
    <property type="entry name" value="Glyco_trans_4-like_N"/>
</dbReference>
<accession>A0A6P2JN26</accession>
<keyword evidence="1 4" id="KW-0808">Transferase</keyword>
<evidence type="ECO:0000259" key="3">
    <source>
        <dbReference type="Pfam" id="PF13439"/>
    </source>
</evidence>
<gene>
    <name evidence="4" type="ORF">BLA23254_02051</name>
</gene>
<evidence type="ECO:0000259" key="2">
    <source>
        <dbReference type="Pfam" id="PF00534"/>
    </source>
</evidence>
<sequence length="369" mass="41413">MRLTLGVDALVPPLTGIGRYTFELAKHYQLHRSQLAVRFFFAGRWVSDPAALLQEPVCRKPGQLRKLWERNRLRKWQTARELRRGVYHSPNYFLPPAVEGGVVTVHDLSVFKYPETHPIERIRHFEAGFASTLKRAAHLITDSEAIREEVVEQFGWPAEKVTAISLGVPSVFHPRDDAELRPMLAALGLEPGAYVLCVSTLEPRKRIDALLTAYRALPDSLRQRYPLVLAGSNGWLSESLLAQIQEGESQGWVRYLGFVAEPILPFLYSGAHAFLFPSVYEGFGLPVLEAMASGVPTLTSDCSSLPEVADGAAWLVQPGDHQGLYDGIIRVLCDEVWRKGARDRGLEVAARHTWESCAERTLDVCRRFM</sequence>
<proteinExistence type="predicted"/>